<dbReference type="SUPFAM" id="SSF46689">
    <property type="entry name" value="Homeodomain-like"/>
    <property type="match status" value="1"/>
</dbReference>
<dbReference type="PRINTS" id="PR00455">
    <property type="entry name" value="HTHTETR"/>
</dbReference>
<evidence type="ECO:0000256" key="1">
    <source>
        <dbReference type="ARBA" id="ARBA00023015"/>
    </source>
</evidence>
<keyword evidence="1" id="KW-0805">Transcription regulation</keyword>
<dbReference type="Gene3D" id="1.10.357.10">
    <property type="entry name" value="Tetracycline Repressor, domain 2"/>
    <property type="match status" value="1"/>
</dbReference>
<dbReference type="InterPro" id="IPR001647">
    <property type="entry name" value="HTH_TetR"/>
</dbReference>
<organism evidence="6 7">
    <name type="scientific">Pseudonocardia eucalypti</name>
    <dbReference type="NCBI Taxonomy" id="648755"/>
    <lineage>
        <taxon>Bacteria</taxon>
        <taxon>Bacillati</taxon>
        <taxon>Actinomycetota</taxon>
        <taxon>Actinomycetes</taxon>
        <taxon>Pseudonocardiales</taxon>
        <taxon>Pseudonocardiaceae</taxon>
        <taxon>Pseudonocardia</taxon>
    </lineage>
</organism>
<dbReference type="InterPro" id="IPR050109">
    <property type="entry name" value="HTH-type_TetR-like_transc_reg"/>
</dbReference>
<dbReference type="InterPro" id="IPR049484">
    <property type="entry name" value="Rv0078-like_C"/>
</dbReference>
<feature type="DNA-binding region" description="H-T-H motif" evidence="4">
    <location>
        <begin position="34"/>
        <end position="53"/>
    </location>
</feature>
<name>A0ABP9QP33_9PSEU</name>
<dbReference type="EMBL" id="BAABJP010000030">
    <property type="protein sequence ID" value="GAA5165031.1"/>
    <property type="molecule type" value="Genomic_DNA"/>
</dbReference>
<protein>
    <submittedName>
        <fullName evidence="6">TetR/AcrR family transcriptional regulator</fullName>
    </submittedName>
</protein>
<dbReference type="PANTHER" id="PTHR30055:SF234">
    <property type="entry name" value="HTH-TYPE TRANSCRIPTIONAL REGULATOR BETI"/>
    <property type="match status" value="1"/>
</dbReference>
<dbReference type="PROSITE" id="PS50977">
    <property type="entry name" value="HTH_TETR_2"/>
    <property type="match status" value="1"/>
</dbReference>
<feature type="domain" description="HTH tetR-type" evidence="5">
    <location>
        <begin position="11"/>
        <end position="71"/>
    </location>
</feature>
<dbReference type="PANTHER" id="PTHR30055">
    <property type="entry name" value="HTH-TYPE TRANSCRIPTIONAL REGULATOR RUTR"/>
    <property type="match status" value="1"/>
</dbReference>
<gene>
    <name evidence="6" type="ORF">GCM10023321_54520</name>
</gene>
<dbReference type="Proteomes" id="UP001428817">
    <property type="component" value="Unassembled WGS sequence"/>
</dbReference>
<dbReference type="Pfam" id="PF21351">
    <property type="entry name" value="TetR_C_41"/>
    <property type="match status" value="1"/>
</dbReference>
<comment type="caution">
    <text evidence="6">The sequence shown here is derived from an EMBL/GenBank/DDBJ whole genome shotgun (WGS) entry which is preliminary data.</text>
</comment>
<keyword evidence="2 4" id="KW-0238">DNA-binding</keyword>
<evidence type="ECO:0000313" key="6">
    <source>
        <dbReference type="EMBL" id="GAA5165031.1"/>
    </source>
</evidence>
<evidence type="ECO:0000256" key="4">
    <source>
        <dbReference type="PROSITE-ProRule" id="PRU00335"/>
    </source>
</evidence>
<reference evidence="7" key="1">
    <citation type="journal article" date="2019" name="Int. J. Syst. Evol. Microbiol.">
        <title>The Global Catalogue of Microorganisms (GCM) 10K type strain sequencing project: providing services to taxonomists for standard genome sequencing and annotation.</title>
        <authorList>
            <consortium name="The Broad Institute Genomics Platform"/>
            <consortium name="The Broad Institute Genome Sequencing Center for Infectious Disease"/>
            <person name="Wu L."/>
            <person name="Ma J."/>
        </authorList>
    </citation>
    <scope>NUCLEOTIDE SEQUENCE [LARGE SCALE GENOMIC DNA]</scope>
    <source>
        <strain evidence="7">JCM 18303</strain>
    </source>
</reference>
<accession>A0ABP9QP33</accession>
<evidence type="ECO:0000256" key="2">
    <source>
        <dbReference type="ARBA" id="ARBA00023125"/>
    </source>
</evidence>
<dbReference type="Pfam" id="PF00440">
    <property type="entry name" value="TetR_N"/>
    <property type="match status" value="1"/>
</dbReference>
<dbReference type="PROSITE" id="PS01081">
    <property type="entry name" value="HTH_TETR_1"/>
    <property type="match status" value="1"/>
</dbReference>
<keyword evidence="7" id="KW-1185">Reference proteome</keyword>
<dbReference type="RefSeq" id="WP_185062531.1">
    <property type="nucleotide sequence ID" value="NZ_BAABJP010000030.1"/>
</dbReference>
<sequence length="196" mass="21311">MPRRTQAERSEETTRALVEAGLTLFGRDGYAATSIDAVASLAGVTKGAAYHHFEGKIGLFRTVFVRQEERLAEALTRAGEGAPDSWSAVRAGCHEFLRRCLEPGTRQIVLRDGPAVLGWDTVREIEYQHTLRLLRGSLRAAQADGRIIEGDLAIRSQLLFGALCEAGMLLARTADPESALPAVIAEADRLLDSLAR</sequence>
<evidence type="ECO:0000256" key="3">
    <source>
        <dbReference type="ARBA" id="ARBA00023163"/>
    </source>
</evidence>
<dbReference type="InterPro" id="IPR023772">
    <property type="entry name" value="DNA-bd_HTH_TetR-type_CS"/>
</dbReference>
<proteinExistence type="predicted"/>
<keyword evidence="3" id="KW-0804">Transcription</keyword>
<evidence type="ECO:0000313" key="7">
    <source>
        <dbReference type="Proteomes" id="UP001428817"/>
    </source>
</evidence>
<evidence type="ECO:0000259" key="5">
    <source>
        <dbReference type="PROSITE" id="PS50977"/>
    </source>
</evidence>
<dbReference type="InterPro" id="IPR009057">
    <property type="entry name" value="Homeodomain-like_sf"/>
</dbReference>